<comment type="caution">
    <text evidence="1">The sequence shown here is derived from an EMBL/GenBank/DDBJ whole genome shotgun (WGS) entry which is preliminary data.</text>
</comment>
<dbReference type="EMBL" id="JYDQ01000307">
    <property type="protein sequence ID" value="KRY08836.1"/>
    <property type="molecule type" value="Genomic_DNA"/>
</dbReference>
<organism evidence="1 2">
    <name type="scientific">Trichinella patagoniensis</name>
    <dbReference type="NCBI Taxonomy" id="990121"/>
    <lineage>
        <taxon>Eukaryota</taxon>
        <taxon>Metazoa</taxon>
        <taxon>Ecdysozoa</taxon>
        <taxon>Nematoda</taxon>
        <taxon>Enoplea</taxon>
        <taxon>Dorylaimia</taxon>
        <taxon>Trichinellida</taxon>
        <taxon>Trichinellidae</taxon>
        <taxon>Trichinella</taxon>
    </lineage>
</organism>
<accession>A0A0V0Z8S5</accession>
<dbReference type="AlphaFoldDB" id="A0A0V0Z8S5"/>
<sequence length="244" mass="28247">MSVSWGLKTRYRTEIETKRKIRMLLATAFLPVPQVDTGWHNRFNKKVGGNKLGLYRLLHYLEEEQGVMEMLINQLLSRNSAAGSIRQISSRYAEKQQRFMIYTDEYTSGRRRIYNLFHQSKVYPVKHTNIEDKQWVFRQIEKGCRGSIHTNLDVDAVLSSDPHADDCTPDKDILYKMEKKNSLERWAAEELKTIPQIYHEKASRVSADLETAGQFPTYKCVKTAMCTGKGGGNFRDFRQLASSL</sequence>
<reference evidence="1 2" key="1">
    <citation type="submission" date="2015-01" db="EMBL/GenBank/DDBJ databases">
        <title>Evolution of Trichinella species and genotypes.</title>
        <authorList>
            <person name="Korhonen P.K."/>
            <person name="Edoardo P."/>
            <person name="Giuseppe L.R."/>
            <person name="Gasser R.B."/>
        </authorList>
    </citation>
    <scope>NUCLEOTIDE SEQUENCE [LARGE SCALE GENOMIC DNA]</scope>
    <source>
        <strain evidence="1">ISS2496</strain>
    </source>
</reference>
<name>A0A0V0Z8S5_9BILA</name>
<evidence type="ECO:0000313" key="1">
    <source>
        <dbReference type="EMBL" id="KRY08836.1"/>
    </source>
</evidence>
<protein>
    <submittedName>
        <fullName evidence="1">Uncharacterized protein</fullName>
    </submittedName>
</protein>
<gene>
    <name evidence="1" type="ORF">T12_16355</name>
</gene>
<proteinExistence type="predicted"/>
<evidence type="ECO:0000313" key="2">
    <source>
        <dbReference type="Proteomes" id="UP000054783"/>
    </source>
</evidence>
<keyword evidence="2" id="KW-1185">Reference proteome</keyword>
<dbReference type="Proteomes" id="UP000054783">
    <property type="component" value="Unassembled WGS sequence"/>
</dbReference>